<dbReference type="PRINTS" id="PR00032">
    <property type="entry name" value="HTHARAC"/>
</dbReference>
<dbReference type="InterPro" id="IPR009057">
    <property type="entry name" value="Homeodomain-like_sf"/>
</dbReference>
<keyword evidence="7" id="KW-1185">Reference proteome</keyword>
<feature type="transmembrane region" description="Helical" evidence="4">
    <location>
        <begin position="123"/>
        <end position="146"/>
    </location>
</feature>
<feature type="transmembrane region" description="Helical" evidence="4">
    <location>
        <begin position="36"/>
        <end position="55"/>
    </location>
</feature>
<dbReference type="RefSeq" id="WP_263711293.1">
    <property type="nucleotide sequence ID" value="NZ_JAOWKX010000002.1"/>
</dbReference>
<dbReference type="Pfam" id="PF12833">
    <property type="entry name" value="HTH_18"/>
    <property type="match status" value="1"/>
</dbReference>
<dbReference type="Gene3D" id="1.10.10.60">
    <property type="entry name" value="Homeodomain-like"/>
    <property type="match status" value="1"/>
</dbReference>
<evidence type="ECO:0000259" key="5">
    <source>
        <dbReference type="PROSITE" id="PS01124"/>
    </source>
</evidence>
<keyword evidence="4" id="KW-0472">Membrane</keyword>
<dbReference type="EMBL" id="JAOWKX010000002">
    <property type="protein sequence ID" value="MCV2884086.1"/>
    <property type="molecule type" value="Genomic_DNA"/>
</dbReference>
<feature type="transmembrane region" description="Helical" evidence="4">
    <location>
        <begin position="6"/>
        <end position="24"/>
    </location>
</feature>
<feature type="transmembrane region" description="Helical" evidence="4">
    <location>
        <begin position="197"/>
        <end position="214"/>
    </location>
</feature>
<dbReference type="Proteomes" id="UP001652504">
    <property type="component" value="Unassembled WGS sequence"/>
</dbReference>
<evidence type="ECO:0000256" key="4">
    <source>
        <dbReference type="SAM" id="Phobius"/>
    </source>
</evidence>
<organism evidence="6 7">
    <name type="scientific">Fluctibacter corallii</name>
    <dbReference type="NCBI Taxonomy" id="2984329"/>
    <lineage>
        <taxon>Bacteria</taxon>
        <taxon>Pseudomonadati</taxon>
        <taxon>Pseudomonadota</taxon>
        <taxon>Gammaproteobacteria</taxon>
        <taxon>Alteromonadales</taxon>
        <taxon>Alteromonadaceae</taxon>
        <taxon>Fluctibacter</taxon>
    </lineage>
</organism>
<dbReference type="PANTHER" id="PTHR43280:SF29">
    <property type="entry name" value="ARAC-FAMILY TRANSCRIPTIONAL REGULATOR"/>
    <property type="match status" value="1"/>
</dbReference>
<keyword evidence="4" id="KW-1133">Transmembrane helix</keyword>
<reference evidence="6 7" key="1">
    <citation type="submission" date="2022-10" db="EMBL/GenBank/DDBJ databases">
        <title>Aestuariibacter sp. AA17 isolated from Montipora capitata coral fragment.</title>
        <authorList>
            <person name="Emsley S.A."/>
            <person name="Pfannmuller K.M."/>
            <person name="Loughran R.M."/>
            <person name="Shlafstein M."/>
            <person name="Papke E."/>
            <person name="Saw J.H."/>
            <person name="Ushijima B."/>
            <person name="Videau P."/>
        </authorList>
    </citation>
    <scope>NUCLEOTIDE SEQUENCE [LARGE SCALE GENOMIC DNA]</scope>
    <source>
        <strain evidence="6 7">AA17</strain>
    </source>
</reference>
<dbReference type="InterPro" id="IPR018062">
    <property type="entry name" value="HTH_AraC-typ_CS"/>
</dbReference>
<gene>
    <name evidence="6" type="ORF">OE749_05210</name>
</gene>
<dbReference type="SMART" id="SM00342">
    <property type="entry name" value="HTH_ARAC"/>
    <property type="match status" value="1"/>
</dbReference>
<proteinExistence type="predicted"/>
<keyword evidence="3" id="KW-0804">Transcription</keyword>
<dbReference type="InterPro" id="IPR018060">
    <property type="entry name" value="HTH_AraC"/>
</dbReference>
<evidence type="ECO:0000313" key="7">
    <source>
        <dbReference type="Proteomes" id="UP001652504"/>
    </source>
</evidence>
<dbReference type="SUPFAM" id="SSF46689">
    <property type="entry name" value="Homeodomain-like"/>
    <property type="match status" value="1"/>
</dbReference>
<accession>A0ABT3A6V7</accession>
<feature type="transmembrane region" description="Helical" evidence="4">
    <location>
        <begin position="166"/>
        <end position="185"/>
    </location>
</feature>
<feature type="transmembrane region" description="Helical" evidence="4">
    <location>
        <begin position="61"/>
        <end position="84"/>
    </location>
</feature>
<name>A0ABT3A6V7_9ALTE</name>
<sequence length="354" mass="40401">MSSSAALFLHLALSQLVFCFLALIPLWRDNPTSRLFSLLILCGIGYHLSSVFGPFTSMSFIWWVDYLAGNLLPGVFWLTSLSIFADQQKIKPWQYALATLPLAIPTVSTLLQVIFQFDIRQFPAFYGLVTYGAMTIELAIIGHAWFAAMRHFKSDLVEERRVIRGIIIALTGMYLLLVIVLEQLFQVTALWLSTVEYAALALLMFTINLVLFSVRRDTLFEKHLITIDTTEPEQAYSPEVQRIIDAMEVEKLYQQEGMTISALSSHLGIHEYRLRQLINGELNYRNFNDFLNFFRIRDVADNLSDHERARIPVLTLALESGFRSLSSFNKAFKNKHGVTPTEFRATALSQSKKL</sequence>
<dbReference type="PROSITE" id="PS00041">
    <property type="entry name" value="HTH_ARAC_FAMILY_1"/>
    <property type="match status" value="1"/>
</dbReference>
<keyword evidence="4" id="KW-0812">Transmembrane</keyword>
<evidence type="ECO:0000256" key="3">
    <source>
        <dbReference type="ARBA" id="ARBA00023163"/>
    </source>
</evidence>
<keyword evidence="1" id="KW-0805">Transcription regulation</keyword>
<feature type="transmembrane region" description="Helical" evidence="4">
    <location>
        <begin position="96"/>
        <end position="117"/>
    </location>
</feature>
<feature type="domain" description="HTH araC/xylS-type" evidence="5">
    <location>
        <begin position="241"/>
        <end position="346"/>
    </location>
</feature>
<dbReference type="PANTHER" id="PTHR43280">
    <property type="entry name" value="ARAC-FAMILY TRANSCRIPTIONAL REGULATOR"/>
    <property type="match status" value="1"/>
</dbReference>
<dbReference type="InterPro" id="IPR020449">
    <property type="entry name" value="Tscrpt_reg_AraC-type_HTH"/>
</dbReference>
<protein>
    <submittedName>
        <fullName evidence="6">Helix-turn-helix domain-containing protein</fullName>
    </submittedName>
</protein>
<comment type="caution">
    <text evidence="6">The sequence shown here is derived from an EMBL/GenBank/DDBJ whole genome shotgun (WGS) entry which is preliminary data.</text>
</comment>
<keyword evidence="2" id="KW-0238">DNA-binding</keyword>
<evidence type="ECO:0000313" key="6">
    <source>
        <dbReference type="EMBL" id="MCV2884086.1"/>
    </source>
</evidence>
<evidence type="ECO:0000256" key="1">
    <source>
        <dbReference type="ARBA" id="ARBA00023015"/>
    </source>
</evidence>
<dbReference type="PROSITE" id="PS01124">
    <property type="entry name" value="HTH_ARAC_FAMILY_2"/>
    <property type="match status" value="1"/>
</dbReference>
<evidence type="ECO:0000256" key="2">
    <source>
        <dbReference type="ARBA" id="ARBA00023125"/>
    </source>
</evidence>